<dbReference type="FunFam" id="1.10.10.10:FF:000001">
    <property type="entry name" value="LysR family transcriptional regulator"/>
    <property type="match status" value="1"/>
</dbReference>
<evidence type="ECO:0000256" key="4">
    <source>
        <dbReference type="ARBA" id="ARBA00023163"/>
    </source>
</evidence>
<dbReference type="Gene3D" id="3.40.190.290">
    <property type="match status" value="1"/>
</dbReference>
<dbReference type="PROSITE" id="PS50931">
    <property type="entry name" value="HTH_LYSR"/>
    <property type="match status" value="1"/>
</dbReference>
<dbReference type="InterPro" id="IPR036388">
    <property type="entry name" value="WH-like_DNA-bd_sf"/>
</dbReference>
<dbReference type="SUPFAM" id="SSF53850">
    <property type="entry name" value="Periplasmic binding protein-like II"/>
    <property type="match status" value="1"/>
</dbReference>
<dbReference type="Pfam" id="PF03466">
    <property type="entry name" value="LysR_substrate"/>
    <property type="match status" value="1"/>
</dbReference>
<dbReference type="PRINTS" id="PR00039">
    <property type="entry name" value="HTHLYSR"/>
</dbReference>
<dbReference type="PANTHER" id="PTHR30537:SF1">
    <property type="entry name" value="HTH-TYPE TRANSCRIPTIONAL REGULATOR PGRR"/>
    <property type="match status" value="1"/>
</dbReference>
<dbReference type="PANTHER" id="PTHR30537">
    <property type="entry name" value="HTH-TYPE TRANSCRIPTIONAL REGULATOR"/>
    <property type="match status" value="1"/>
</dbReference>
<sequence>MKPVSAADLSIFLSIAQHLSLSRAAIDLGLSPSALSHALRTLETRLGVRLFNRTTRSVALTEAGERLYSRVRPAFRDIDDALEDLNNFRDKPSGNLRITAGRPAAQLVLLPMVSKFLQAYPDVRVDIVTDDALVDVVSAGFDAGVRFGERLEADMVSLAIGPYMRSVVVGSPEFLRQYPTPQKPQDLHGIPCIRHRFPSGSFYRWEFSQAGVELEIDVEGPLILSDVGLMVDPALQGVGLAYVFEGMVSEHLASGRLIQVLESWCPFYPGLHLYYPSRRQVPAALKAFIEFARDTRRHGS</sequence>
<dbReference type="eggNOG" id="COG0583">
    <property type="taxonomic scope" value="Bacteria"/>
</dbReference>
<keyword evidence="4" id="KW-0804">Transcription</keyword>
<accession>A4XUE9</accession>
<organism evidence="6">
    <name type="scientific">Ectopseudomonas mendocina (strain ymp)</name>
    <name type="common">Pseudomonas mendocina</name>
    <dbReference type="NCBI Taxonomy" id="399739"/>
    <lineage>
        <taxon>Bacteria</taxon>
        <taxon>Pseudomonadati</taxon>
        <taxon>Pseudomonadota</taxon>
        <taxon>Gammaproteobacteria</taxon>
        <taxon>Pseudomonadales</taxon>
        <taxon>Pseudomonadaceae</taxon>
        <taxon>Ectopseudomonas</taxon>
    </lineage>
</organism>
<dbReference type="Gene3D" id="1.10.10.10">
    <property type="entry name" value="Winged helix-like DNA-binding domain superfamily/Winged helix DNA-binding domain"/>
    <property type="match status" value="1"/>
</dbReference>
<dbReference type="STRING" id="399739.Pmen_2205"/>
<dbReference type="PATRIC" id="fig|399739.8.peg.2232"/>
<evidence type="ECO:0000313" key="6">
    <source>
        <dbReference type="EMBL" id="ABP84965.1"/>
    </source>
</evidence>
<dbReference type="SUPFAM" id="SSF46785">
    <property type="entry name" value="Winged helix' DNA-binding domain"/>
    <property type="match status" value="1"/>
</dbReference>
<dbReference type="InterPro" id="IPR036390">
    <property type="entry name" value="WH_DNA-bd_sf"/>
</dbReference>
<name>A4XUE9_ECTM1</name>
<dbReference type="GO" id="GO:0003700">
    <property type="term" value="F:DNA-binding transcription factor activity"/>
    <property type="evidence" value="ECO:0007669"/>
    <property type="project" value="InterPro"/>
</dbReference>
<gene>
    <name evidence="6" type="ordered locus">Pmen_2205</name>
</gene>
<dbReference type="InterPro" id="IPR000847">
    <property type="entry name" value="LysR_HTH_N"/>
</dbReference>
<reference evidence="6" key="1">
    <citation type="submission" date="2007-04" db="EMBL/GenBank/DDBJ databases">
        <title>Complete sequence of Pseudomonas mendocina ymp.</title>
        <authorList>
            <consortium name="US DOE Joint Genome Institute"/>
            <person name="Copeland A."/>
            <person name="Lucas S."/>
            <person name="Lapidus A."/>
            <person name="Barry K."/>
            <person name="Glavina del Rio T."/>
            <person name="Dalin E."/>
            <person name="Tice H."/>
            <person name="Pitluck S."/>
            <person name="Kiss H."/>
            <person name="Brettin T."/>
            <person name="Detter J.C."/>
            <person name="Bruce D."/>
            <person name="Han C."/>
            <person name="Schmutz J."/>
            <person name="Larimer F."/>
            <person name="Land M."/>
            <person name="Hauser L."/>
            <person name="Kyrpides N."/>
            <person name="Mikhailova N."/>
            <person name="Hersman L."/>
            <person name="Dubois J."/>
            <person name="Maurice P."/>
            <person name="Richardson P."/>
        </authorList>
    </citation>
    <scope>NUCLEOTIDE SEQUENCE [LARGE SCALE GENOMIC DNA]</scope>
    <source>
        <strain evidence="6">Ymp</strain>
    </source>
</reference>
<comment type="similarity">
    <text evidence="1">Belongs to the LysR transcriptional regulatory family.</text>
</comment>
<dbReference type="AlphaFoldDB" id="A4XUE9"/>
<evidence type="ECO:0000256" key="2">
    <source>
        <dbReference type="ARBA" id="ARBA00023015"/>
    </source>
</evidence>
<evidence type="ECO:0000256" key="3">
    <source>
        <dbReference type="ARBA" id="ARBA00023125"/>
    </source>
</evidence>
<feature type="domain" description="HTH lysR-type" evidence="5">
    <location>
        <begin position="4"/>
        <end position="61"/>
    </location>
</feature>
<dbReference type="InterPro" id="IPR005119">
    <property type="entry name" value="LysR_subst-bd"/>
</dbReference>
<dbReference type="GO" id="GO:0043565">
    <property type="term" value="F:sequence-specific DNA binding"/>
    <property type="evidence" value="ECO:0007669"/>
    <property type="project" value="TreeGrafter"/>
</dbReference>
<keyword evidence="2" id="KW-0805">Transcription regulation</keyword>
<dbReference type="GO" id="GO:0006351">
    <property type="term" value="P:DNA-templated transcription"/>
    <property type="evidence" value="ECO:0007669"/>
    <property type="project" value="TreeGrafter"/>
</dbReference>
<evidence type="ECO:0000259" key="5">
    <source>
        <dbReference type="PROSITE" id="PS50931"/>
    </source>
</evidence>
<dbReference type="Pfam" id="PF00126">
    <property type="entry name" value="HTH_1"/>
    <property type="match status" value="1"/>
</dbReference>
<dbReference type="HOGENOM" id="CLU_039613_16_1_6"/>
<evidence type="ECO:0000256" key="1">
    <source>
        <dbReference type="ARBA" id="ARBA00009437"/>
    </source>
</evidence>
<dbReference type="EMBL" id="CP000680">
    <property type="protein sequence ID" value="ABP84965.1"/>
    <property type="molecule type" value="Genomic_DNA"/>
</dbReference>
<dbReference type="OrthoDB" id="9813056at2"/>
<keyword evidence="3" id="KW-0238">DNA-binding</keyword>
<proteinExistence type="inferred from homology"/>
<dbReference type="KEGG" id="pmy:Pmen_2205"/>
<protein>
    <submittedName>
        <fullName evidence="6">Transcriptional regulator, LysR family</fullName>
    </submittedName>
</protein>
<dbReference type="CDD" id="cd08474">
    <property type="entry name" value="PBP2_CrgA_like_5"/>
    <property type="match status" value="1"/>
</dbReference>
<dbReference type="InterPro" id="IPR058163">
    <property type="entry name" value="LysR-type_TF_proteobact-type"/>
</dbReference>